<gene>
    <name evidence="4" type="ORF">ACFSUS_05015</name>
</gene>
<dbReference type="RefSeq" id="WP_381519962.1">
    <property type="nucleotide sequence ID" value="NZ_JBHULN010000002.1"/>
</dbReference>
<name>A0ABW5M1I6_9BACT</name>
<dbReference type="InterPro" id="IPR036390">
    <property type="entry name" value="WH_DNA-bd_sf"/>
</dbReference>
<feature type="domain" description="WYL" evidence="2">
    <location>
        <begin position="125"/>
        <end position="191"/>
    </location>
</feature>
<protein>
    <submittedName>
        <fullName evidence="4">Helix-turn-helix transcriptional regulator</fullName>
    </submittedName>
</protein>
<dbReference type="InterPro" id="IPR013196">
    <property type="entry name" value="HTH_11"/>
</dbReference>
<dbReference type="PANTHER" id="PTHR34580:SF1">
    <property type="entry name" value="PROTEIN PAFC"/>
    <property type="match status" value="1"/>
</dbReference>
<feature type="domain" description="Helix-turn-helix type 11" evidence="1">
    <location>
        <begin position="9"/>
        <end position="55"/>
    </location>
</feature>
<reference evidence="5" key="1">
    <citation type="journal article" date="2019" name="Int. J. Syst. Evol. Microbiol.">
        <title>The Global Catalogue of Microorganisms (GCM) 10K type strain sequencing project: providing services to taxonomists for standard genome sequencing and annotation.</title>
        <authorList>
            <consortium name="The Broad Institute Genomics Platform"/>
            <consortium name="The Broad Institute Genome Sequencing Center for Infectious Disease"/>
            <person name="Wu L."/>
            <person name="Ma J."/>
        </authorList>
    </citation>
    <scope>NUCLEOTIDE SEQUENCE [LARGE SCALE GENOMIC DNA]</scope>
    <source>
        <strain evidence="5">KCTC 42805</strain>
    </source>
</reference>
<evidence type="ECO:0000259" key="1">
    <source>
        <dbReference type="Pfam" id="PF08279"/>
    </source>
</evidence>
<evidence type="ECO:0000259" key="2">
    <source>
        <dbReference type="Pfam" id="PF13280"/>
    </source>
</evidence>
<dbReference type="Pfam" id="PF13280">
    <property type="entry name" value="WYL"/>
    <property type="match status" value="1"/>
</dbReference>
<dbReference type="InterPro" id="IPR028349">
    <property type="entry name" value="PafC-like"/>
</dbReference>
<dbReference type="InterPro" id="IPR036388">
    <property type="entry name" value="WH-like_DNA-bd_sf"/>
</dbReference>
<dbReference type="InterPro" id="IPR051534">
    <property type="entry name" value="CBASS_pafABC_assoc_protein"/>
</dbReference>
<dbReference type="PIRSF" id="PIRSF016838">
    <property type="entry name" value="PafC"/>
    <property type="match status" value="1"/>
</dbReference>
<evidence type="ECO:0000313" key="5">
    <source>
        <dbReference type="Proteomes" id="UP001597469"/>
    </source>
</evidence>
<accession>A0ABW5M1I6</accession>
<dbReference type="SUPFAM" id="SSF46785">
    <property type="entry name" value="Winged helix' DNA-binding domain"/>
    <property type="match status" value="1"/>
</dbReference>
<organism evidence="4 5">
    <name type="scientific">Spirosoma soli</name>
    <dbReference type="NCBI Taxonomy" id="1770529"/>
    <lineage>
        <taxon>Bacteria</taxon>
        <taxon>Pseudomonadati</taxon>
        <taxon>Bacteroidota</taxon>
        <taxon>Cytophagia</taxon>
        <taxon>Cytophagales</taxon>
        <taxon>Cytophagaceae</taxon>
        <taxon>Spirosoma</taxon>
    </lineage>
</organism>
<evidence type="ECO:0000259" key="3">
    <source>
        <dbReference type="Pfam" id="PF25583"/>
    </source>
</evidence>
<dbReference type="Pfam" id="PF25583">
    <property type="entry name" value="WCX"/>
    <property type="match status" value="1"/>
</dbReference>
<dbReference type="InterPro" id="IPR026881">
    <property type="entry name" value="WYL_dom"/>
</dbReference>
<keyword evidence="5" id="KW-1185">Reference proteome</keyword>
<dbReference type="InterPro" id="IPR057727">
    <property type="entry name" value="WCX_dom"/>
</dbReference>
<dbReference type="Proteomes" id="UP001597469">
    <property type="component" value="Unassembled WGS sequence"/>
</dbReference>
<dbReference type="EMBL" id="JBHULN010000002">
    <property type="protein sequence ID" value="MFD2569983.1"/>
    <property type="molecule type" value="Genomic_DNA"/>
</dbReference>
<dbReference type="Pfam" id="PF08279">
    <property type="entry name" value="HTH_11"/>
    <property type="match status" value="1"/>
</dbReference>
<dbReference type="PANTHER" id="PTHR34580">
    <property type="match status" value="1"/>
</dbReference>
<dbReference type="Gene3D" id="1.10.10.10">
    <property type="entry name" value="Winged helix-like DNA-binding domain superfamily/Winged helix DNA-binding domain"/>
    <property type="match status" value="1"/>
</dbReference>
<feature type="domain" description="WCX" evidence="3">
    <location>
        <begin position="218"/>
        <end position="297"/>
    </location>
</feature>
<dbReference type="PROSITE" id="PS52050">
    <property type="entry name" value="WYL"/>
    <property type="match status" value="1"/>
</dbReference>
<sequence length="300" mass="34011">MIPQAKLLRVFKLIRLLHQQPGRTISQLADAVDLSERSVYRYLDFLETVGYSIDSNLQTKRFFLFGPGPNHPDAFTEEETDLIRHALAGVTDSNPLLAGIRQKLFLSSTLVPLADGLADIHQGQIVGKLAEGIRERVAVQLIRYHSTNSNTISDRLVEPLSFSDDYATLEAYEPASATVKTFRTKRIDAVELTDQPAQYQATDTLIDLFSWTGPCWLPVELHLTDRAYRLLIEEFPAARPDTFQRCDAPADTSFAYGWRGRVRDWRGIGRFVLGLPGEVQVIEPAEFRTYLRNRVAEFRL</sequence>
<evidence type="ECO:0000313" key="4">
    <source>
        <dbReference type="EMBL" id="MFD2569983.1"/>
    </source>
</evidence>
<proteinExistence type="predicted"/>
<comment type="caution">
    <text evidence="4">The sequence shown here is derived from an EMBL/GenBank/DDBJ whole genome shotgun (WGS) entry which is preliminary data.</text>
</comment>